<proteinExistence type="inferred from homology"/>
<feature type="transmembrane region" description="Helical" evidence="4">
    <location>
        <begin position="315"/>
        <end position="336"/>
    </location>
</feature>
<evidence type="ECO:0000256" key="2">
    <source>
        <dbReference type="ARBA" id="ARBA00006727"/>
    </source>
</evidence>
<feature type="transmembrane region" description="Helical" evidence="4">
    <location>
        <begin position="78"/>
        <end position="99"/>
    </location>
</feature>
<dbReference type="InterPro" id="IPR020846">
    <property type="entry name" value="MFS_dom"/>
</dbReference>
<organism evidence="6 7">
    <name type="scientific">Meira miltonrushii</name>
    <dbReference type="NCBI Taxonomy" id="1280837"/>
    <lineage>
        <taxon>Eukaryota</taxon>
        <taxon>Fungi</taxon>
        <taxon>Dikarya</taxon>
        <taxon>Basidiomycota</taxon>
        <taxon>Ustilaginomycotina</taxon>
        <taxon>Exobasidiomycetes</taxon>
        <taxon>Exobasidiales</taxon>
        <taxon>Brachybasidiaceae</taxon>
        <taxon>Meira</taxon>
    </lineage>
</organism>
<evidence type="ECO:0000313" key="7">
    <source>
        <dbReference type="Proteomes" id="UP000245771"/>
    </source>
</evidence>
<dbReference type="Pfam" id="PF07690">
    <property type="entry name" value="MFS_1"/>
    <property type="match status" value="1"/>
</dbReference>
<comment type="similarity">
    <text evidence="2">Belongs to the major facilitator superfamily. Monocarboxylate porter (TC 2.A.1.13) family.</text>
</comment>
<feature type="transmembrane region" description="Helical" evidence="4">
    <location>
        <begin position="459"/>
        <end position="482"/>
    </location>
</feature>
<feature type="transmembrane region" description="Helical" evidence="4">
    <location>
        <begin position="149"/>
        <end position="168"/>
    </location>
</feature>
<feature type="transmembrane region" description="Helical" evidence="4">
    <location>
        <begin position="174"/>
        <end position="194"/>
    </location>
</feature>
<feature type="transmembrane region" description="Helical" evidence="4">
    <location>
        <begin position="395"/>
        <end position="412"/>
    </location>
</feature>
<feature type="transmembrane region" description="Helical" evidence="4">
    <location>
        <begin position="119"/>
        <end position="137"/>
    </location>
</feature>
<evidence type="ECO:0000256" key="3">
    <source>
        <dbReference type="SAM" id="MobiDB-lite"/>
    </source>
</evidence>
<dbReference type="InterPro" id="IPR036259">
    <property type="entry name" value="MFS_trans_sf"/>
</dbReference>
<name>A0A316V3V6_9BASI</name>
<evidence type="ECO:0000259" key="5">
    <source>
        <dbReference type="PROSITE" id="PS50850"/>
    </source>
</evidence>
<gene>
    <name evidence="6" type="ORF">FA14DRAFT_162378</name>
</gene>
<feature type="domain" description="Major facilitator superfamily (MFS) profile" evidence="5">
    <location>
        <begin position="80"/>
        <end position="485"/>
    </location>
</feature>
<dbReference type="InterPro" id="IPR011701">
    <property type="entry name" value="MFS"/>
</dbReference>
<feature type="transmembrane region" description="Helical" evidence="4">
    <location>
        <begin position="367"/>
        <end position="388"/>
    </location>
</feature>
<feature type="region of interest" description="Disordered" evidence="3">
    <location>
        <begin position="18"/>
        <end position="37"/>
    </location>
</feature>
<dbReference type="PANTHER" id="PTHR11360">
    <property type="entry name" value="MONOCARBOXYLATE TRANSPORTER"/>
    <property type="match status" value="1"/>
</dbReference>
<evidence type="ECO:0000313" key="6">
    <source>
        <dbReference type="EMBL" id="PWN32132.1"/>
    </source>
</evidence>
<evidence type="ECO:0000256" key="1">
    <source>
        <dbReference type="ARBA" id="ARBA00004141"/>
    </source>
</evidence>
<protein>
    <submittedName>
        <fullName evidence="6">MFS general substrate transporter</fullName>
    </submittedName>
</protein>
<dbReference type="GeneID" id="37021356"/>
<dbReference type="OrthoDB" id="2213137at2759"/>
<dbReference type="PANTHER" id="PTHR11360:SF234">
    <property type="entry name" value="MFS-TYPE TRANSPORTER DBAD-RELATED"/>
    <property type="match status" value="1"/>
</dbReference>
<keyword evidence="4" id="KW-0812">Transmembrane</keyword>
<feature type="transmembrane region" description="Helical" evidence="4">
    <location>
        <begin position="238"/>
        <end position="258"/>
    </location>
</feature>
<accession>A0A316V3V6</accession>
<dbReference type="InterPro" id="IPR050327">
    <property type="entry name" value="Proton-linked_MCT"/>
</dbReference>
<dbReference type="SUPFAM" id="SSF103473">
    <property type="entry name" value="MFS general substrate transporter"/>
    <property type="match status" value="1"/>
</dbReference>
<dbReference type="InParanoid" id="A0A316V3V6"/>
<sequence length="493" mass="51940">MSTFDLGLANRLHDGTGRSEFSSVKRNKTRSLTAQQGTPEDDTIRLYALNQPANDGDEIAENQSPAELADPVTSEGGLWGWIVVAGSTTIFFVVLGLVYSFGVMQSELLRRNYASSSTLGWVSSTTVVFMPLLAIPVTASIKLTSNRTIALLGALCTGFGYLATSFTFDKPVVYLFLAQSLFGMGYALTFWSCNSLAGQYFVRKRGVAVGIVYAGSGVGGAVFSIILSRLITIVGLEVAVRIYGGIALGLLIPASFTLRSNKEVPVASFRLTYFKDLNFNLLILATALMTFSLFVPAFFLPSYAVAAGMSAETGAWLVAGFNLASAVGRIFFGFLADGRVGPLTSLCLAMLLMAISILSIWMASGGLLAPLICFLLINGAASGALLSLQPPVLSSLYGVSAMSVTMAMVTMSRSLGSALGPAIAGYLLDVSSGGARAAEEARKAAETYGRGAGLGTKPYLLPLGVMGAISMIAALCLTILRWRLAGLDLKKRV</sequence>
<dbReference type="PROSITE" id="PS50850">
    <property type="entry name" value="MFS"/>
    <property type="match status" value="1"/>
</dbReference>
<dbReference type="GO" id="GO:0022857">
    <property type="term" value="F:transmembrane transporter activity"/>
    <property type="evidence" value="ECO:0007669"/>
    <property type="project" value="InterPro"/>
</dbReference>
<dbReference type="Proteomes" id="UP000245771">
    <property type="component" value="Unassembled WGS sequence"/>
</dbReference>
<reference evidence="6 7" key="1">
    <citation type="journal article" date="2018" name="Mol. Biol. Evol.">
        <title>Broad Genomic Sampling Reveals a Smut Pathogenic Ancestry of the Fungal Clade Ustilaginomycotina.</title>
        <authorList>
            <person name="Kijpornyongpan T."/>
            <person name="Mondo S.J."/>
            <person name="Barry K."/>
            <person name="Sandor L."/>
            <person name="Lee J."/>
            <person name="Lipzen A."/>
            <person name="Pangilinan J."/>
            <person name="LaButti K."/>
            <person name="Hainaut M."/>
            <person name="Henrissat B."/>
            <person name="Grigoriev I.V."/>
            <person name="Spatafora J.W."/>
            <person name="Aime M.C."/>
        </authorList>
    </citation>
    <scope>NUCLEOTIDE SEQUENCE [LARGE SCALE GENOMIC DNA]</scope>
    <source>
        <strain evidence="6 7">MCA 3882</strain>
    </source>
</reference>
<dbReference type="EMBL" id="KZ819606">
    <property type="protein sequence ID" value="PWN32132.1"/>
    <property type="molecule type" value="Genomic_DNA"/>
</dbReference>
<keyword evidence="4" id="KW-1133">Transmembrane helix</keyword>
<evidence type="ECO:0000256" key="4">
    <source>
        <dbReference type="SAM" id="Phobius"/>
    </source>
</evidence>
<keyword evidence="4" id="KW-0472">Membrane</keyword>
<dbReference type="GO" id="GO:0016020">
    <property type="term" value="C:membrane"/>
    <property type="evidence" value="ECO:0007669"/>
    <property type="project" value="UniProtKB-SubCell"/>
</dbReference>
<feature type="transmembrane region" description="Helical" evidence="4">
    <location>
        <begin position="206"/>
        <end position="226"/>
    </location>
</feature>
<dbReference type="RefSeq" id="XP_025352434.1">
    <property type="nucleotide sequence ID" value="XM_025499575.1"/>
</dbReference>
<comment type="subcellular location">
    <subcellularLocation>
        <location evidence="1">Membrane</location>
        <topology evidence="1">Multi-pass membrane protein</topology>
    </subcellularLocation>
</comment>
<feature type="transmembrane region" description="Helical" evidence="4">
    <location>
        <begin position="279"/>
        <end position="303"/>
    </location>
</feature>
<feature type="compositionally biased region" description="Polar residues" evidence="3">
    <location>
        <begin position="19"/>
        <end position="37"/>
    </location>
</feature>
<keyword evidence="7" id="KW-1185">Reference proteome</keyword>
<feature type="transmembrane region" description="Helical" evidence="4">
    <location>
        <begin position="343"/>
        <end position="361"/>
    </location>
</feature>
<dbReference type="AlphaFoldDB" id="A0A316V3V6"/>
<dbReference type="Gene3D" id="1.20.1250.20">
    <property type="entry name" value="MFS general substrate transporter like domains"/>
    <property type="match status" value="2"/>
</dbReference>